<dbReference type="GO" id="GO:0036430">
    <property type="term" value="F:CMP kinase activity"/>
    <property type="evidence" value="ECO:0007669"/>
    <property type="project" value="RHEA"/>
</dbReference>
<reference evidence="11 12" key="1">
    <citation type="submission" date="2016-12" db="EMBL/GenBank/DDBJ databases">
        <title>Domibacillus sp. SAOS 44 whole genome sequencing.</title>
        <authorList>
            <person name="Verma A."/>
            <person name="Krishnamurthi S."/>
        </authorList>
    </citation>
    <scope>NUCLEOTIDE SEQUENCE [LARGE SCALE GENOMIC DNA]</scope>
    <source>
        <strain evidence="11 12">SAOS 44</strain>
    </source>
</reference>
<dbReference type="RefSeq" id="WP_073710015.1">
    <property type="nucleotide sequence ID" value="NZ_MRWQ01000001.1"/>
</dbReference>
<evidence type="ECO:0000256" key="4">
    <source>
        <dbReference type="ARBA" id="ARBA00022741"/>
    </source>
</evidence>
<keyword evidence="12" id="KW-1185">Reference proteome</keyword>
<dbReference type="STRING" id="1714354.BLL40_00835"/>
<evidence type="ECO:0000313" key="11">
    <source>
        <dbReference type="EMBL" id="OKL38004.1"/>
    </source>
</evidence>
<protein>
    <recommendedName>
        <fullName evidence="9">Cytidylate kinase</fullName>
        <shortName evidence="9">CK</shortName>
        <ecNumber evidence="9">2.7.4.25</ecNumber>
    </recommendedName>
    <alternativeName>
        <fullName evidence="9">Cytidine monophosphate kinase</fullName>
        <shortName evidence="9">CMP kinase</shortName>
    </alternativeName>
</protein>
<organism evidence="11 12">
    <name type="scientific">Domibacillus mangrovi</name>
    <dbReference type="NCBI Taxonomy" id="1714354"/>
    <lineage>
        <taxon>Bacteria</taxon>
        <taxon>Bacillati</taxon>
        <taxon>Bacillota</taxon>
        <taxon>Bacilli</taxon>
        <taxon>Bacillales</taxon>
        <taxon>Bacillaceae</taxon>
        <taxon>Domibacillus</taxon>
    </lineage>
</organism>
<dbReference type="GO" id="GO:0036431">
    <property type="term" value="F:dCMP kinase activity"/>
    <property type="evidence" value="ECO:0007669"/>
    <property type="project" value="InterPro"/>
</dbReference>
<dbReference type="Pfam" id="PF02224">
    <property type="entry name" value="Cytidylate_kin"/>
    <property type="match status" value="1"/>
</dbReference>
<evidence type="ECO:0000256" key="1">
    <source>
        <dbReference type="ARBA" id="ARBA00009427"/>
    </source>
</evidence>
<feature type="domain" description="Cytidylate kinase" evidence="10">
    <location>
        <begin position="7"/>
        <end position="220"/>
    </location>
</feature>
<name>A0A1Q5P712_9BACI</name>
<proteinExistence type="inferred from homology"/>
<evidence type="ECO:0000256" key="7">
    <source>
        <dbReference type="ARBA" id="ARBA00047615"/>
    </source>
</evidence>
<keyword evidence="3 9" id="KW-0808">Transferase</keyword>
<evidence type="ECO:0000256" key="5">
    <source>
        <dbReference type="ARBA" id="ARBA00022777"/>
    </source>
</evidence>
<comment type="catalytic activity">
    <reaction evidence="8 9">
        <text>CMP + ATP = CDP + ADP</text>
        <dbReference type="Rhea" id="RHEA:11600"/>
        <dbReference type="ChEBI" id="CHEBI:30616"/>
        <dbReference type="ChEBI" id="CHEBI:58069"/>
        <dbReference type="ChEBI" id="CHEBI:60377"/>
        <dbReference type="ChEBI" id="CHEBI:456216"/>
        <dbReference type="EC" id="2.7.4.25"/>
    </reaction>
</comment>
<evidence type="ECO:0000313" key="12">
    <source>
        <dbReference type="Proteomes" id="UP000186524"/>
    </source>
</evidence>
<dbReference type="GO" id="GO:0005829">
    <property type="term" value="C:cytosol"/>
    <property type="evidence" value="ECO:0007669"/>
    <property type="project" value="TreeGrafter"/>
</dbReference>
<keyword evidence="2 9" id="KW-0963">Cytoplasm</keyword>
<dbReference type="NCBIfam" id="TIGR00017">
    <property type="entry name" value="cmk"/>
    <property type="match status" value="1"/>
</dbReference>
<comment type="catalytic activity">
    <reaction evidence="7 9">
        <text>dCMP + ATP = dCDP + ADP</text>
        <dbReference type="Rhea" id="RHEA:25094"/>
        <dbReference type="ChEBI" id="CHEBI:30616"/>
        <dbReference type="ChEBI" id="CHEBI:57566"/>
        <dbReference type="ChEBI" id="CHEBI:58593"/>
        <dbReference type="ChEBI" id="CHEBI:456216"/>
        <dbReference type="EC" id="2.7.4.25"/>
    </reaction>
</comment>
<dbReference type="CDD" id="cd02020">
    <property type="entry name" value="CMPK"/>
    <property type="match status" value="1"/>
</dbReference>
<dbReference type="InterPro" id="IPR003136">
    <property type="entry name" value="Cytidylate_kin"/>
</dbReference>
<dbReference type="InterPro" id="IPR011994">
    <property type="entry name" value="Cytidylate_kinase_dom"/>
</dbReference>
<dbReference type="GO" id="GO:0005524">
    <property type="term" value="F:ATP binding"/>
    <property type="evidence" value="ECO:0007669"/>
    <property type="project" value="UniProtKB-UniRule"/>
</dbReference>
<dbReference type="Gene3D" id="3.40.50.300">
    <property type="entry name" value="P-loop containing nucleotide triphosphate hydrolases"/>
    <property type="match status" value="1"/>
</dbReference>
<evidence type="ECO:0000256" key="2">
    <source>
        <dbReference type="ARBA" id="ARBA00022490"/>
    </source>
</evidence>
<comment type="similarity">
    <text evidence="1 9">Belongs to the cytidylate kinase family. Type 1 subfamily.</text>
</comment>
<dbReference type="GO" id="GO:0006220">
    <property type="term" value="P:pyrimidine nucleotide metabolic process"/>
    <property type="evidence" value="ECO:0007669"/>
    <property type="project" value="UniProtKB-UniRule"/>
</dbReference>
<dbReference type="PANTHER" id="PTHR21299:SF2">
    <property type="entry name" value="CYTIDYLATE KINASE"/>
    <property type="match status" value="1"/>
</dbReference>
<keyword evidence="6 9" id="KW-0067">ATP-binding</keyword>
<dbReference type="InterPro" id="IPR027417">
    <property type="entry name" value="P-loop_NTPase"/>
</dbReference>
<evidence type="ECO:0000256" key="9">
    <source>
        <dbReference type="HAMAP-Rule" id="MF_00238"/>
    </source>
</evidence>
<evidence type="ECO:0000256" key="3">
    <source>
        <dbReference type="ARBA" id="ARBA00022679"/>
    </source>
</evidence>
<evidence type="ECO:0000256" key="8">
    <source>
        <dbReference type="ARBA" id="ARBA00048478"/>
    </source>
</evidence>
<evidence type="ECO:0000256" key="6">
    <source>
        <dbReference type="ARBA" id="ARBA00022840"/>
    </source>
</evidence>
<dbReference type="EC" id="2.7.4.25" evidence="9"/>
<dbReference type="PANTHER" id="PTHR21299">
    <property type="entry name" value="CYTIDYLATE KINASE/PANTOATE-BETA-ALANINE LIGASE"/>
    <property type="match status" value="1"/>
</dbReference>
<gene>
    <name evidence="9" type="primary">cmk</name>
    <name evidence="11" type="ORF">BLL40_00835</name>
</gene>
<evidence type="ECO:0000259" key="10">
    <source>
        <dbReference type="Pfam" id="PF02224"/>
    </source>
</evidence>
<comment type="subcellular location">
    <subcellularLocation>
        <location evidence="9">Cytoplasm</location>
    </subcellularLocation>
</comment>
<dbReference type="OrthoDB" id="9807434at2"/>
<comment type="caution">
    <text evidence="11">The sequence shown here is derived from an EMBL/GenBank/DDBJ whole genome shotgun (WGS) entry which is preliminary data.</text>
</comment>
<dbReference type="SUPFAM" id="SSF52540">
    <property type="entry name" value="P-loop containing nucleoside triphosphate hydrolases"/>
    <property type="match status" value="1"/>
</dbReference>
<dbReference type="FunFam" id="3.40.50.300:FF:000484">
    <property type="entry name" value="Cytidylate kinase"/>
    <property type="match status" value="1"/>
</dbReference>
<dbReference type="GO" id="GO:0015949">
    <property type="term" value="P:nucleobase-containing small molecule interconversion"/>
    <property type="evidence" value="ECO:0007669"/>
    <property type="project" value="TreeGrafter"/>
</dbReference>
<feature type="binding site" evidence="9">
    <location>
        <begin position="11"/>
        <end position="19"/>
    </location>
    <ligand>
        <name>ATP</name>
        <dbReference type="ChEBI" id="CHEBI:30616"/>
    </ligand>
</feature>
<dbReference type="Proteomes" id="UP000186524">
    <property type="component" value="Unassembled WGS sequence"/>
</dbReference>
<keyword evidence="4 9" id="KW-0547">Nucleotide-binding</keyword>
<dbReference type="AlphaFoldDB" id="A0A1Q5P712"/>
<keyword evidence="5 9" id="KW-0418">Kinase</keyword>
<dbReference type="HAMAP" id="MF_00238">
    <property type="entry name" value="Cytidyl_kinase_type1"/>
    <property type="match status" value="1"/>
</dbReference>
<dbReference type="EMBL" id="MRWQ01000001">
    <property type="protein sequence ID" value="OKL38004.1"/>
    <property type="molecule type" value="Genomic_DNA"/>
</dbReference>
<sequence>MERKIQIAIDGPAAAGKSTTAKLVASRLSYIYIDTGAMYRSITYKALQNGINLEDGKELGELLARTEITLKQGVNGQSVFLDSVDVTDAIRTDAVTNNVSKVARHSEVRRDMTIRQQHLAANGGVVMDGRDIGTSVLPDAELKIFLLAGVEERAKRRHAENLKKGFSSDLENLKREIAERDRMDTERVESPLKKADDAIEIDTTFMTIEQVVEAIMANVTERNG</sequence>
<accession>A0A1Q5P712</accession>